<evidence type="ECO:0000256" key="1">
    <source>
        <dbReference type="SAM" id="MobiDB-lite"/>
    </source>
</evidence>
<protein>
    <submittedName>
        <fullName evidence="2">Uncharacterized protein</fullName>
    </submittedName>
</protein>
<feature type="compositionally biased region" description="Basic and acidic residues" evidence="1">
    <location>
        <begin position="202"/>
        <end position="213"/>
    </location>
</feature>
<feature type="compositionally biased region" description="Pro residues" evidence="1">
    <location>
        <begin position="88"/>
        <end position="97"/>
    </location>
</feature>
<evidence type="ECO:0000313" key="3">
    <source>
        <dbReference type="Proteomes" id="UP000815677"/>
    </source>
</evidence>
<organism evidence="2 3">
    <name type="scientific">Mycena chlorophos</name>
    <name type="common">Agaric fungus</name>
    <name type="synonym">Agaricus chlorophos</name>
    <dbReference type="NCBI Taxonomy" id="658473"/>
    <lineage>
        <taxon>Eukaryota</taxon>
        <taxon>Fungi</taxon>
        <taxon>Dikarya</taxon>
        <taxon>Basidiomycota</taxon>
        <taxon>Agaricomycotina</taxon>
        <taxon>Agaricomycetes</taxon>
        <taxon>Agaricomycetidae</taxon>
        <taxon>Agaricales</taxon>
        <taxon>Marasmiineae</taxon>
        <taxon>Mycenaceae</taxon>
        <taxon>Mycena</taxon>
    </lineage>
</organism>
<keyword evidence="3" id="KW-1185">Reference proteome</keyword>
<dbReference type="EMBL" id="DF838741">
    <property type="protein sequence ID" value="GAT43244.1"/>
    <property type="molecule type" value="Genomic_DNA"/>
</dbReference>
<reference evidence="2" key="1">
    <citation type="submission" date="2014-09" db="EMBL/GenBank/DDBJ databases">
        <title>Genome sequence of the luminous mushroom Mycena chlorophos for searching fungal bioluminescence genes.</title>
        <authorList>
            <person name="Tanaka Y."/>
            <person name="Kasuga D."/>
            <person name="Oba Y."/>
            <person name="Hase S."/>
            <person name="Sato K."/>
            <person name="Oba Y."/>
            <person name="Sakakibara Y."/>
        </authorList>
    </citation>
    <scope>NUCLEOTIDE SEQUENCE</scope>
</reference>
<proteinExistence type="predicted"/>
<dbReference type="Proteomes" id="UP000815677">
    <property type="component" value="Unassembled WGS sequence"/>
</dbReference>
<feature type="region of interest" description="Disordered" evidence="1">
    <location>
        <begin position="143"/>
        <end position="213"/>
    </location>
</feature>
<sequence>MALATLSKPALEALLEFHADAVSQIQQRLRDISGSSSSKEESNDDVNLQVSSLLDLQIEYADLAKLFPTDSSPSTPRATGRVPEFISGPPPMRPASSPPFGGTWARMDVPSSPTPLPGPAAPSRKRRHVDLGFDDDDVHVFLEQPSEPVVDDGPPPRQPTRARRLERRWSSPAQARRSELPFPFVPGWPRGVVRTPKRKKLRYGDKENNQEHL</sequence>
<feature type="region of interest" description="Disordered" evidence="1">
    <location>
        <begin position="69"/>
        <end position="125"/>
    </location>
</feature>
<name>A0ABQ0KWC7_MYCCL</name>
<accession>A0ABQ0KWC7</accession>
<evidence type="ECO:0000313" key="2">
    <source>
        <dbReference type="EMBL" id="GAT43244.1"/>
    </source>
</evidence>
<gene>
    <name evidence="2" type="ORF">MCHLO_00933</name>
</gene>